<keyword evidence="2" id="KW-1185">Reference proteome</keyword>
<accession>A0A8J8NGM5</accession>
<dbReference type="AlphaFoldDB" id="A0A8J8NGM5"/>
<evidence type="ECO:0000313" key="1">
    <source>
        <dbReference type="EMBL" id="TNV73975.1"/>
    </source>
</evidence>
<organism evidence="1 2">
    <name type="scientific">Halteria grandinella</name>
    <dbReference type="NCBI Taxonomy" id="5974"/>
    <lineage>
        <taxon>Eukaryota</taxon>
        <taxon>Sar</taxon>
        <taxon>Alveolata</taxon>
        <taxon>Ciliophora</taxon>
        <taxon>Intramacronucleata</taxon>
        <taxon>Spirotrichea</taxon>
        <taxon>Stichotrichia</taxon>
        <taxon>Sporadotrichida</taxon>
        <taxon>Halteriidae</taxon>
        <taxon>Halteria</taxon>
    </lineage>
</organism>
<dbReference type="EMBL" id="RRYP01017733">
    <property type="protein sequence ID" value="TNV73975.1"/>
    <property type="molecule type" value="Genomic_DNA"/>
</dbReference>
<sequence>MFNSYQDIIILATHVSTSGTPQKLLQILKTSQSGSPYWRKTLDLLTTPSIEILPNTMIEGTWGFILWDNQPSLTKTQYILYEWGLNAISQVITTSVGSTVGQYIARSGDQIYIGINFADGMFALQKYEIQGGSVGYQFRWQKKCCGTKVFTMSAIFKAGTGDIMMMGQYDNDKLTFAVVNSDIKDGNWLSSSGTKIYGFFKTTLSGQTINSDLNYEMSIAESGNIFTCHMDPTIMNPVIMQMYFDNQNSITILNSWKLNTRFLAQGKQMCHSIFASSIQVVALFQDFEKTQDLAALVIYRNDQYMAWMIISTHHTLPRYYRHTVLMSANTYKIFTYGKFQTRLDCVAEPLSATQYMGMINTPMDKYCMSATYVNYGAYLNDTSKITKGTNLPVTYETDTYTQVATTAEASITYHLSSTIPLQSPTNTLINVNRTCQTIEQITYQDLFFLPQQGTQTFTLPRTRPQARNLEI</sequence>
<protein>
    <submittedName>
        <fullName evidence="1">Uncharacterized protein</fullName>
    </submittedName>
</protein>
<comment type="caution">
    <text evidence="1">The sequence shown here is derived from an EMBL/GenBank/DDBJ whole genome shotgun (WGS) entry which is preliminary data.</text>
</comment>
<reference evidence="1" key="1">
    <citation type="submission" date="2019-06" db="EMBL/GenBank/DDBJ databases">
        <authorList>
            <person name="Zheng W."/>
        </authorList>
    </citation>
    <scope>NUCLEOTIDE SEQUENCE</scope>
    <source>
        <strain evidence="1">QDHG01</strain>
    </source>
</reference>
<dbReference type="Proteomes" id="UP000785679">
    <property type="component" value="Unassembled WGS sequence"/>
</dbReference>
<evidence type="ECO:0000313" key="2">
    <source>
        <dbReference type="Proteomes" id="UP000785679"/>
    </source>
</evidence>
<gene>
    <name evidence="1" type="ORF">FGO68_gene16425</name>
</gene>
<name>A0A8J8NGM5_HALGN</name>
<proteinExistence type="predicted"/>